<sequence length="444" mass="50276">AEPPVDELRFASPKPPKYWNGIRNATEYSAVCPQPTHSPRFQPLYENGESSIVDSHCSHISEDCLYLNIYRPAHSHHRLPVMVWLHGGGNYVGSGNWYHSSVLSSHNDIIVVTLNHRLALFGFLYISGTDLAGNYGYLDQVQALKWVHQNIGNFGGDPNSVTIFGESAGGASVHFHIMSPMSAGLFHKAIIQSGNANSNFAFHSPDSSDYDWIINELGCPDKKNLLRCLRTKKVEEFMKLMRPFSFRKLGFLLPVTSVDGQFVPDDPRNLQQTHQFNNLTSIMIGFTKDEAKFLSNDLNPMTFELFEKIVQHLHLYGDCEIVKKAVLHRYKNHTNPQENMYENIARLFGDMAYFAPSVLTADSFSSAGIPTYMYQFSHRSSFSNFPEWLGVPHFDELQYLFGSPWQPNPRLDSASRYSLVERGLSSYVMALWTGFAKDRSVSKP</sequence>
<feature type="domain" description="Carboxylesterase type B" evidence="5">
    <location>
        <begin position="1"/>
        <end position="438"/>
    </location>
</feature>
<keyword evidence="2" id="KW-0719">Serine esterase</keyword>
<dbReference type="AlphaFoldDB" id="A7SX21"/>
<dbReference type="PROSITE" id="PS00941">
    <property type="entry name" value="CARBOXYLESTERASE_B_2"/>
    <property type="match status" value="1"/>
</dbReference>
<dbReference type="GO" id="GO:0052689">
    <property type="term" value="F:carboxylic ester hydrolase activity"/>
    <property type="evidence" value="ECO:0007669"/>
    <property type="project" value="UniProtKB-KW"/>
</dbReference>
<proteinExistence type="inferred from homology"/>
<dbReference type="ESTHER" id="nemve-a7sx21">
    <property type="family name" value="Carb_B_Root"/>
</dbReference>
<evidence type="ECO:0000256" key="4">
    <source>
        <dbReference type="RuleBase" id="RU361235"/>
    </source>
</evidence>
<dbReference type="InterPro" id="IPR002018">
    <property type="entry name" value="CarbesteraseB"/>
</dbReference>
<dbReference type="InterPro" id="IPR019826">
    <property type="entry name" value="Carboxylesterase_B_AS"/>
</dbReference>
<dbReference type="Pfam" id="PF00135">
    <property type="entry name" value="COesterase"/>
    <property type="match status" value="1"/>
</dbReference>
<dbReference type="InterPro" id="IPR029058">
    <property type="entry name" value="AB_hydrolase_fold"/>
</dbReference>
<dbReference type="STRING" id="45351.A7SX21"/>
<evidence type="ECO:0000259" key="5">
    <source>
        <dbReference type="Pfam" id="PF00135"/>
    </source>
</evidence>
<dbReference type="InterPro" id="IPR019819">
    <property type="entry name" value="Carboxylesterase_B_CS"/>
</dbReference>
<evidence type="ECO:0000256" key="1">
    <source>
        <dbReference type="ARBA" id="ARBA00005964"/>
    </source>
</evidence>
<feature type="non-terminal residue" evidence="6">
    <location>
        <position position="1"/>
    </location>
</feature>
<dbReference type="Gene3D" id="3.40.50.1820">
    <property type="entry name" value="alpha/beta hydrolase"/>
    <property type="match status" value="1"/>
</dbReference>
<dbReference type="Proteomes" id="UP000001593">
    <property type="component" value="Unassembled WGS sequence"/>
</dbReference>
<evidence type="ECO:0000313" key="6">
    <source>
        <dbReference type="EMBL" id="EDO31744.1"/>
    </source>
</evidence>
<dbReference type="HOGENOM" id="CLU_006586_13_0_1"/>
<dbReference type="EMBL" id="DS469876">
    <property type="protein sequence ID" value="EDO31744.1"/>
    <property type="molecule type" value="Genomic_DNA"/>
</dbReference>
<evidence type="ECO:0000256" key="3">
    <source>
        <dbReference type="ARBA" id="ARBA00022801"/>
    </source>
</evidence>
<dbReference type="SUPFAM" id="SSF53474">
    <property type="entry name" value="alpha/beta-Hydrolases"/>
    <property type="match status" value="1"/>
</dbReference>
<keyword evidence="3 4" id="KW-0378">Hydrolase</keyword>
<accession>A7SX21</accession>
<dbReference type="OMA" id="CSHISED"/>
<dbReference type="eggNOG" id="KOG1516">
    <property type="taxonomic scope" value="Eukaryota"/>
</dbReference>
<dbReference type="PANTHER" id="PTHR43918">
    <property type="entry name" value="ACETYLCHOLINESTERASE"/>
    <property type="match status" value="1"/>
</dbReference>
<dbReference type="FunCoup" id="A7SX21">
    <property type="interactions" value="22"/>
</dbReference>
<gene>
    <name evidence="6" type="ORF">NEMVEDRAFT_v1g136183</name>
</gene>
<comment type="similarity">
    <text evidence="1 4">Belongs to the type-B carboxylesterase/lipase family.</text>
</comment>
<name>A7SX21_NEMVE</name>
<dbReference type="PANTHER" id="PTHR43918:SF4">
    <property type="entry name" value="CARBOXYLIC ESTER HYDROLASE"/>
    <property type="match status" value="1"/>
</dbReference>
<dbReference type="EC" id="3.1.1.-" evidence="4"/>
<dbReference type="InterPro" id="IPR050654">
    <property type="entry name" value="AChE-related_enzymes"/>
</dbReference>
<protein>
    <recommendedName>
        <fullName evidence="4">Carboxylic ester hydrolase</fullName>
        <ecNumber evidence="4">3.1.1.-</ecNumber>
    </recommendedName>
</protein>
<dbReference type="InParanoid" id="A7SX21"/>
<reference evidence="6 7" key="1">
    <citation type="journal article" date="2007" name="Science">
        <title>Sea anemone genome reveals ancestral eumetazoan gene repertoire and genomic organization.</title>
        <authorList>
            <person name="Putnam N.H."/>
            <person name="Srivastava M."/>
            <person name="Hellsten U."/>
            <person name="Dirks B."/>
            <person name="Chapman J."/>
            <person name="Salamov A."/>
            <person name="Terry A."/>
            <person name="Shapiro H."/>
            <person name="Lindquist E."/>
            <person name="Kapitonov V.V."/>
            <person name="Jurka J."/>
            <person name="Genikhovich G."/>
            <person name="Grigoriev I.V."/>
            <person name="Lucas S.M."/>
            <person name="Steele R.E."/>
            <person name="Finnerty J.R."/>
            <person name="Technau U."/>
            <person name="Martindale M.Q."/>
            <person name="Rokhsar D.S."/>
        </authorList>
    </citation>
    <scope>NUCLEOTIDE SEQUENCE [LARGE SCALE GENOMIC DNA]</scope>
    <source>
        <strain evidence="7">CH2 X CH6</strain>
    </source>
</reference>
<keyword evidence="7" id="KW-1185">Reference proteome</keyword>
<evidence type="ECO:0000313" key="7">
    <source>
        <dbReference type="Proteomes" id="UP000001593"/>
    </source>
</evidence>
<dbReference type="PROSITE" id="PS00122">
    <property type="entry name" value="CARBOXYLESTERASE_B_1"/>
    <property type="match status" value="1"/>
</dbReference>
<organism evidence="6 7">
    <name type="scientific">Nematostella vectensis</name>
    <name type="common">Starlet sea anemone</name>
    <dbReference type="NCBI Taxonomy" id="45351"/>
    <lineage>
        <taxon>Eukaryota</taxon>
        <taxon>Metazoa</taxon>
        <taxon>Cnidaria</taxon>
        <taxon>Anthozoa</taxon>
        <taxon>Hexacorallia</taxon>
        <taxon>Actiniaria</taxon>
        <taxon>Edwardsiidae</taxon>
        <taxon>Nematostella</taxon>
    </lineage>
</organism>
<evidence type="ECO:0000256" key="2">
    <source>
        <dbReference type="ARBA" id="ARBA00022487"/>
    </source>
</evidence>
<dbReference type="PhylomeDB" id="A7SX21"/>